<organism evidence="1 2">
    <name type="scientific">Alternaria panax</name>
    <dbReference type="NCBI Taxonomy" id="48097"/>
    <lineage>
        <taxon>Eukaryota</taxon>
        <taxon>Fungi</taxon>
        <taxon>Dikarya</taxon>
        <taxon>Ascomycota</taxon>
        <taxon>Pezizomycotina</taxon>
        <taxon>Dothideomycetes</taxon>
        <taxon>Pleosporomycetidae</taxon>
        <taxon>Pleosporales</taxon>
        <taxon>Pleosporineae</taxon>
        <taxon>Pleosporaceae</taxon>
        <taxon>Alternaria</taxon>
        <taxon>Alternaria sect. Panax</taxon>
    </lineage>
</organism>
<evidence type="ECO:0000313" key="1">
    <source>
        <dbReference type="EMBL" id="KAG9192735.1"/>
    </source>
</evidence>
<comment type="caution">
    <text evidence="1">The sequence shown here is derived from an EMBL/GenBank/DDBJ whole genome shotgun (WGS) entry which is preliminary data.</text>
</comment>
<evidence type="ECO:0000313" key="2">
    <source>
        <dbReference type="Proteomes" id="UP001199106"/>
    </source>
</evidence>
<dbReference type="AlphaFoldDB" id="A0AAD4IDU2"/>
<dbReference type="PANTHER" id="PTHR40780:SF3">
    <property type="entry name" value="DUF3669 DOMAIN-CONTAINING PROTEIN"/>
    <property type="match status" value="1"/>
</dbReference>
<accession>A0AAD4IDU2</accession>
<name>A0AAD4IDU2_9PLEO</name>
<dbReference type="Proteomes" id="UP001199106">
    <property type="component" value="Unassembled WGS sequence"/>
</dbReference>
<proteinExistence type="predicted"/>
<gene>
    <name evidence="1" type="ORF">G6011_11469</name>
</gene>
<reference evidence="1" key="1">
    <citation type="submission" date="2021-07" db="EMBL/GenBank/DDBJ databases">
        <title>Genome Resource of American Ginseng Black Spot Pathogen Alternaria panax.</title>
        <authorList>
            <person name="Qiu C."/>
            <person name="Wang W."/>
            <person name="Liu Z."/>
        </authorList>
    </citation>
    <scope>NUCLEOTIDE SEQUENCE</scope>
    <source>
        <strain evidence="1">BNCC115425</strain>
    </source>
</reference>
<sequence length="122" mass="14277">MTANEDMFRVIGRGCCGSIWALEHADWVVKRQHSNVIDRSVQNDQIMHRRVIAADTMHTLLVRIPNSYNISEADDRWWKTRLRCFPTLDACRIYKQERIPAVPQPVREHLIATYCPEPFKTA</sequence>
<dbReference type="EMBL" id="JAANER010000003">
    <property type="protein sequence ID" value="KAG9192735.1"/>
    <property type="molecule type" value="Genomic_DNA"/>
</dbReference>
<keyword evidence="2" id="KW-1185">Reference proteome</keyword>
<protein>
    <submittedName>
        <fullName evidence="1">Uncharacterized protein</fullName>
    </submittedName>
</protein>
<dbReference type="PANTHER" id="PTHR40780">
    <property type="entry name" value="DUF3669 DOMAIN-CONTAINING PROTEIN"/>
    <property type="match status" value="1"/>
</dbReference>